<feature type="compositionally biased region" description="Basic and acidic residues" evidence="6">
    <location>
        <begin position="98"/>
        <end position="116"/>
    </location>
</feature>
<protein>
    <submittedName>
        <fullName evidence="8">RNA polymerase sigma factor</fullName>
    </submittedName>
</protein>
<dbReference type="InterPro" id="IPR014284">
    <property type="entry name" value="RNA_pol_sigma-70_dom"/>
</dbReference>
<dbReference type="Gene3D" id="1.10.10.10">
    <property type="entry name" value="Winged helix-like DNA-binding domain superfamily/Winged helix DNA-binding domain"/>
    <property type="match status" value="1"/>
</dbReference>
<evidence type="ECO:0000256" key="1">
    <source>
        <dbReference type="ARBA" id="ARBA00010641"/>
    </source>
</evidence>
<evidence type="ECO:0000256" key="5">
    <source>
        <dbReference type="ARBA" id="ARBA00023163"/>
    </source>
</evidence>
<keyword evidence="3" id="KW-0731">Sigma factor</keyword>
<keyword evidence="2" id="KW-0805">Transcription regulation</keyword>
<evidence type="ECO:0000256" key="3">
    <source>
        <dbReference type="ARBA" id="ARBA00023082"/>
    </source>
</evidence>
<gene>
    <name evidence="8" type="ORF">ACFQDH_16170</name>
</gene>
<evidence type="ECO:0000256" key="6">
    <source>
        <dbReference type="SAM" id="MobiDB-lite"/>
    </source>
</evidence>
<reference evidence="9" key="1">
    <citation type="journal article" date="2019" name="Int. J. Syst. Evol. Microbiol.">
        <title>The Global Catalogue of Microorganisms (GCM) 10K type strain sequencing project: providing services to taxonomists for standard genome sequencing and annotation.</title>
        <authorList>
            <consortium name="The Broad Institute Genomics Platform"/>
            <consortium name="The Broad Institute Genome Sequencing Center for Infectious Disease"/>
            <person name="Wu L."/>
            <person name="Ma J."/>
        </authorList>
    </citation>
    <scope>NUCLEOTIDE SEQUENCE [LARGE SCALE GENOMIC DNA]</scope>
    <source>
        <strain evidence="9">CCUG 58127</strain>
    </source>
</reference>
<dbReference type="EMBL" id="JBHSWH010000001">
    <property type="protein sequence ID" value="MFC6706749.1"/>
    <property type="molecule type" value="Genomic_DNA"/>
</dbReference>
<dbReference type="InterPro" id="IPR039425">
    <property type="entry name" value="RNA_pol_sigma-70-like"/>
</dbReference>
<evidence type="ECO:0000313" key="9">
    <source>
        <dbReference type="Proteomes" id="UP001596298"/>
    </source>
</evidence>
<dbReference type="InterPro" id="IPR013325">
    <property type="entry name" value="RNA_pol_sigma_r2"/>
</dbReference>
<evidence type="ECO:0000313" key="8">
    <source>
        <dbReference type="EMBL" id="MFC6706749.1"/>
    </source>
</evidence>
<dbReference type="Proteomes" id="UP001596298">
    <property type="component" value="Unassembled WGS sequence"/>
</dbReference>
<evidence type="ECO:0000256" key="2">
    <source>
        <dbReference type="ARBA" id="ARBA00023015"/>
    </source>
</evidence>
<dbReference type="SUPFAM" id="SSF88946">
    <property type="entry name" value="Sigma2 domain of RNA polymerase sigma factors"/>
    <property type="match status" value="1"/>
</dbReference>
<dbReference type="Gene3D" id="1.10.1740.10">
    <property type="match status" value="1"/>
</dbReference>
<proteinExistence type="inferred from homology"/>
<dbReference type="InterPro" id="IPR013324">
    <property type="entry name" value="RNA_pol_sigma_r3/r4-like"/>
</dbReference>
<sequence>MTTVGSRRDGLADRAAGCFRDYRAGDDLAMARLVDAVTPVMWHTARAAGLDKCAAEDVVQEVWLTLYRQAERITDCQAVLQWLLVSTRRRAWAEARRSGRARVEEAPSDAQHDRVATADSGPEATVLRSDADTTLWRHFRSLSPRCQSLLRVVATGDRPDYAGLAAALGVSVGSIGPTRGRCLAKLRASLEADHSWEGAR</sequence>
<keyword evidence="4" id="KW-0238">DNA-binding</keyword>
<name>A0ABW2AIJ4_9MICO</name>
<organism evidence="8 9">
    <name type="scientific">Flexivirga alba</name>
    <dbReference type="NCBI Taxonomy" id="702742"/>
    <lineage>
        <taxon>Bacteria</taxon>
        <taxon>Bacillati</taxon>
        <taxon>Actinomycetota</taxon>
        <taxon>Actinomycetes</taxon>
        <taxon>Micrococcales</taxon>
        <taxon>Dermacoccaceae</taxon>
        <taxon>Flexivirga</taxon>
    </lineage>
</organism>
<dbReference type="PANTHER" id="PTHR43133:SF8">
    <property type="entry name" value="RNA POLYMERASE SIGMA FACTOR HI_1459-RELATED"/>
    <property type="match status" value="1"/>
</dbReference>
<dbReference type="InterPro" id="IPR007627">
    <property type="entry name" value="RNA_pol_sigma70_r2"/>
</dbReference>
<comment type="similarity">
    <text evidence="1">Belongs to the sigma-70 factor family. ECF subfamily.</text>
</comment>
<keyword evidence="9" id="KW-1185">Reference proteome</keyword>
<feature type="region of interest" description="Disordered" evidence="6">
    <location>
        <begin position="98"/>
        <end position="122"/>
    </location>
</feature>
<comment type="caution">
    <text evidence="8">The sequence shown here is derived from an EMBL/GenBank/DDBJ whole genome shotgun (WGS) entry which is preliminary data.</text>
</comment>
<evidence type="ECO:0000256" key="4">
    <source>
        <dbReference type="ARBA" id="ARBA00023125"/>
    </source>
</evidence>
<dbReference type="Pfam" id="PF04542">
    <property type="entry name" value="Sigma70_r2"/>
    <property type="match status" value="1"/>
</dbReference>
<dbReference type="InterPro" id="IPR036388">
    <property type="entry name" value="WH-like_DNA-bd_sf"/>
</dbReference>
<feature type="domain" description="RNA polymerase sigma-70 region 2" evidence="7">
    <location>
        <begin position="34"/>
        <end position="100"/>
    </location>
</feature>
<dbReference type="RefSeq" id="WP_382403440.1">
    <property type="nucleotide sequence ID" value="NZ_JBHSWH010000001.1"/>
</dbReference>
<evidence type="ECO:0000259" key="7">
    <source>
        <dbReference type="Pfam" id="PF04542"/>
    </source>
</evidence>
<accession>A0ABW2AIJ4</accession>
<dbReference type="SUPFAM" id="SSF88659">
    <property type="entry name" value="Sigma3 and sigma4 domains of RNA polymerase sigma factors"/>
    <property type="match status" value="1"/>
</dbReference>
<dbReference type="PANTHER" id="PTHR43133">
    <property type="entry name" value="RNA POLYMERASE ECF-TYPE SIGMA FACTO"/>
    <property type="match status" value="1"/>
</dbReference>
<dbReference type="NCBIfam" id="TIGR02937">
    <property type="entry name" value="sigma70-ECF"/>
    <property type="match status" value="1"/>
</dbReference>
<keyword evidence="5" id="KW-0804">Transcription</keyword>